<reference evidence="1 2" key="1">
    <citation type="submission" date="2023-12" db="EMBL/GenBank/DDBJ databases">
        <authorList>
            <person name="Easwaran N."/>
            <person name="Lazarus H.P.S."/>
        </authorList>
    </citation>
    <scope>NUCLEOTIDE SEQUENCE [LARGE SCALE GENOMIC DNA]</scope>
    <source>
        <strain evidence="1 2">VIT-2023</strain>
    </source>
</reference>
<keyword evidence="2" id="KW-1185">Reference proteome</keyword>
<dbReference type="Gene3D" id="2.60.40.1080">
    <property type="match status" value="1"/>
</dbReference>
<accession>A0ABU8EIQ6</accession>
<sequence>MRKIMVALLGGIIFFGGALPVAAEVTLPLTGSFGLSGQFQIVKGQERVWEWSSYQQLSLIDLQSGERIQSLAGRESSIEGFDVSDDQTRRVVIKQGVLHVYNAFGTKVQEVSEIVDKEDKITKFVDVQFIPNTHTVVLLTKNGGHCQLLSYDLDAEQLLSSRGTSPYGQLLTARDHVAVVYSSAVYLYTADLTYTDVIHAREEDGIEAFDMNDEGLLVIGEQGVPQPDVYDLNHGLEKTQASQQFVVGSDVSYSDIAIDESGTFIAVTSSGSDRPFSLFERETGRRIYTSLDHNQEFSYQSGVELSNKARSIIVEGSNQTNIYSGKALSTRPISIQIPKARQRIDRGASETLALEVTRADRKTSLVKAGVTWETDHPEAAFIQSGKLHGEAEGDYTLSATYEGFTATVTGKVVLPKLSSLKDIPWLERHRQSLLDYQSFEGLPVLSSSYAKLKGTKGKMFLSKEKINMNGKWKGSILASRYPRPIEHQPNQIELLTMLPALEQRSISKKEIQSVFGKPVTSTTYAPSISHQFSKSNKTFAKYTIKRVDRYRLNDLSVETYFDKKDTVRFITVSKQSSKKGNQKISS</sequence>
<dbReference type="Proteomes" id="UP001387110">
    <property type="component" value="Unassembled WGS sequence"/>
</dbReference>
<name>A0ABU8EIQ6_9BACL</name>
<dbReference type="RefSeq" id="WP_336449128.1">
    <property type="nucleotide sequence ID" value="NZ_JBAWKY010000001.1"/>
</dbReference>
<dbReference type="SUPFAM" id="SSF82171">
    <property type="entry name" value="DPP6 N-terminal domain-like"/>
    <property type="match status" value="1"/>
</dbReference>
<dbReference type="EMBL" id="JBAWKY010000001">
    <property type="protein sequence ID" value="MEI4462088.1"/>
    <property type="molecule type" value="Genomic_DNA"/>
</dbReference>
<evidence type="ECO:0000313" key="1">
    <source>
        <dbReference type="EMBL" id="MEI4462088.1"/>
    </source>
</evidence>
<protein>
    <recommendedName>
        <fullName evidence="3">BIG2 domain-containing protein</fullName>
    </recommendedName>
</protein>
<organism evidence="1 2">
    <name type="scientific">Exiguobacterium indicum</name>
    <dbReference type="NCBI Taxonomy" id="296995"/>
    <lineage>
        <taxon>Bacteria</taxon>
        <taxon>Bacillati</taxon>
        <taxon>Bacillota</taxon>
        <taxon>Bacilli</taxon>
        <taxon>Bacillales</taxon>
        <taxon>Bacillales Family XII. Incertae Sedis</taxon>
        <taxon>Exiguobacterium</taxon>
    </lineage>
</organism>
<evidence type="ECO:0000313" key="2">
    <source>
        <dbReference type="Proteomes" id="UP001387110"/>
    </source>
</evidence>
<evidence type="ECO:0008006" key="3">
    <source>
        <dbReference type="Google" id="ProtNLM"/>
    </source>
</evidence>
<gene>
    <name evidence="1" type="ORF">SZL87_06540</name>
</gene>
<comment type="caution">
    <text evidence="1">The sequence shown here is derived from an EMBL/GenBank/DDBJ whole genome shotgun (WGS) entry which is preliminary data.</text>
</comment>
<proteinExistence type="predicted"/>